<dbReference type="Pfam" id="PF08011">
    <property type="entry name" value="PDDEXK_9"/>
    <property type="match status" value="1"/>
</dbReference>
<evidence type="ECO:0000313" key="2">
    <source>
        <dbReference type="EMBL" id="GLG91098.1"/>
    </source>
</evidence>
<feature type="domain" description="AAA-ATPase-like" evidence="1">
    <location>
        <begin position="7"/>
        <end position="231"/>
    </location>
</feature>
<evidence type="ECO:0000259" key="1">
    <source>
        <dbReference type="Pfam" id="PF09820"/>
    </source>
</evidence>
<dbReference type="PANTHER" id="PTHR34825">
    <property type="entry name" value="CONSERVED PROTEIN, WITH A WEAK D-GALACTARATE DEHYDRATASE/ALTRONATE HYDROLASE DOMAIN"/>
    <property type="match status" value="1"/>
</dbReference>
<sequence>MSWIPLPVGIENYAELIEKGYYYIDKTLLIKDLIDLKGKVNLFTRPRRFGKTLNLSMLRYFFEKSDVNPAPLFEGTKIWDAGHPYTDQMGQYPVITLSLKSLKQTDFKSAFYCLREEIAREFDRHASLVSSLESRDKQEKYNRFVKQKAAPEEYLTSLRFLSDCLYASSQTRCIILIDECDVPLENAFFHGFYPEMLSLIRSVFESALKTNDTLEFAVVTGCLRISKESIFTGLNNLSMISIMDQSYAEHFGFTQEEVDQMLRDYQLEDRREDIRKWYDGYCFGNTEVYNPWSVINDVNSCYKDKHALFKPYWSNTSSNSIVRTLIEKADLSVRQEIESLIAGGTIIKPVHEDITYADIDTSQDYLWNFLFFTGYLKKRKQYQENGEIYMELAIPNMEVRHIYKHTVLLWFEEKIKMKDLSELYRSILDGDRKKLSEFLSEMLMETISFYDYQENYYHGFLAGLLKHFGDYIVVSNRESGSGRPDLILKYPSVRGKAVIFEIKTADSYQDLECKCDEALQQIEERHYADSLRKEGYQTILKYGVAFFKKECMVK</sequence>
<organism evidence="2 3">
    <name type="scientific">Sellimonas catena</name>
    <dbReference type="NCBI Taxonomy" id="2994035"/>
    <lineage>
        <taxon>Bacteria</taxon>
        <taxon>Bacillati</taxon>
        <taxon>Bacillota</taxon>
        <taxon>Clostridia</taxon>
        <taxon>Lachnospirales</taxon>
        <taxon>Lachnospiraceae</taxon>
        <taxon>Sellimonas</taxon>
    </lineage>
</organism>
<dbReference type="PANTHER" id="PTHR34825:SF1">
    <property type="entry name" value="AAA-ATPASE-LIKE DOMAIN-CONTAINING PROTEIN"/>
    <property type="match status" value="1"/>
</dbReference>
<dbReference type="AlphaFoldDB" id="A0A9W6CBL3"/>
<dbReference type="Gene3D" id="3.40.50.300">
    <property type="entry name" value="P-loop containing nucleotide triphosphate hydrolases"/>
    <property type="match status" value="1"/>
</dbReference>
<dbReference type="EMBL" id="BSCH01000017">
    <property type="protein sequence ID" value="GLG91098.1"/>
    <property type="molecule type" value="Genomic_DNA"/>
</dbReference>
<reference evidence="2" key="2">
    <citation type="submission" date="2022-11" db="EMBL/GenBank/DDBJ databases">
        <title>Draft genome sequence of Sellimonas catena strain 18CBH55.</title>
        <authorList>
            <person name="Atsushi H."/>
            <person name="Moriya O."/>
            <person name="Mitsuo S."/>
        </authorList>
    </citation>
    <scope>NUCLEOTIDE SEQUENCE</scope>
    <source>
        <strain evidence="2">18CBH55</strain>
    </source>
</reference>
<reference evidence="2" key="1">
    <citation type="submission" date="2022-11" db="EMBL/GenBank/DDBJ databases">
        <title>Draft genome sequence of Sellimonas catena strain 18CBH55.</title>
        <authorList>
            <person name="Hisatomi A."/>
            <person name="Ohkuma M."/>
            <person name="Sakamoto M."/>
        </authorList>
    </citation>
    <scope>NUCLEOTIDE SEQUENCE</scope>
    <source>
        <strain evidence="2">18CBH55</strain>
    </source>
</reference>
<gene>
    <name evidence="2" type="ORF">Selli2_25250</name>
</gene>
<dbReference type="Proteomes" id="UP001145094">
    <property type="component" value="Unassembled WGS sequence"/>
</dbReference>
<evidence type="ECO:0000313" key="3">
    <source>
        <dbReference type="Proteomes" id="UP001145094"/>
    </source>
</evidence>
<comment type="caution">
    <text evidence="2">The sequence shown here is derived from an EMBL/GenBank/DDBJ whole genome shotgun (WGS) entry which is preliminary data.</text>
</comment>
<dbReference type="InterPro" id="IPR027417">
    <property type="entry name" value="P-loop_NTPase"/>
</dbReference>
<reference evidence="2" key="3">
    <citation type="journal article" date="2023" name="Int. J. Syst. Evol. Microbiol.">
        <title>Sellimonas catena sp. nov., isolated from human faeces.</title>
        <authorList>
            <person name="Hisatomi A."/>
            <person name="Ohkuma M."/>
            <person name="Sakamoto M."/>
        </authorList>
    </citation>
    <scope>NUCLEOTIDE SEQUENCE</scope>
    <source>
        <strain evidence="2">18CBH55</strain>
    </source>
</reference>
<accession>A0A9W6CBL3</accession>
<dbReference type="RefSeq" id="WP_281845592.1">
    <property type="nucleotide sequence ID" value="NZ_BSCH01000017.1"/>
</dbReference>
<protein>
    <recommendedName>
        <fullName evidence="1">AAA-ATPase-like domain-containing protein</fullName>
    </recommendedName>
</protein>
<proteinExistence type="predicted"/>
<dbReference type="InterPro" id="IPR018631">
    <property type="entry name" value="AAA-ATPase-like_dom"/>
</dbReference>
<dbReference type="Pfam" id="PF09820">
    <property type="entry name" value="AAA-ATPase_like"/>
    <property type="match status" value="1"/>
</dbReference>
<name>A0A9W6CBL3_9FIRM</name>
<dbReference type="SUPFAM" id="SSF52540">
    <property type="entry name" value="P-loop containing nucleoside triphosphate hydrolases"/>
    <property type="match status" value="1"/>
</dbReference>
<dbReference type="InterPro" id="IPR012547">
    <property type="entry name" value="PDDEXK_9"/>
</dbReference>